<reference evidence="4" key="1">
    <citation type="submission" date="2009-11" db="EMBL/GenBank/DDBJ databases">
        <title>Genome sequencing of Bartonella species and comparative genomics.</title>
        <authorList>
            <person name="Engel P."/>
            <person name="Salzburger W."/>
            <person name="Marius L."/>
            <person name="Chao-Chin C."/>
            <person name="Soichi M."/>
            <person name="Christa L."/>
            <person name="Alexandra C."/>
            <person name="Aurelie L."/>
            <person name="Claudine M."/>
            <person name="Stephan S.C."/>
            <person name="Christoph D."/>
        </authorList>
    </citation>
    <scope>NUCLEOTIDE SEQUENCE [LARGE SCALE GENOMIC DNA]</scope>
    <source>
        <strain evidence="4">CIP 104772 / 73</strain>
    </source>
</reference>
<dbReference type="RefSeq" id="WP_013544989.1">
    <property type="nucleotide sequence ID" value="NC_014932.1"/>
</dbReference>
<keyword evidence="4" id="KW-1185">Reference proteome</keyword>
<evidence type="ECO:0000256" key="1">
    <source>
        <dbReference type="SAM" id="MobiDB-lite"/>
    </source>
</evidence>
<name>E6YHL2_BARC7</name>
<feature type="region of interest" description="Disordered" evidence="1">
    <location>
        <begin position="56"/>
        <end position="83"/>
    </location>
</feature>
<sequence length="83" mass="9405">MIEKNYPVHEERKAEEQGNCKWFSSIGKSIFTIVLALLIIWFIAGFLGAFWNKSQRHMPDNNTTGVNQTTTNPKKNPTAPSIP</sequence>
<dbReference type="HOGENOM" id="CLU_157071_0_0_5"/>
<keyword evidence="2" id="KW-1133">Transmembrane helix</keyword>
<reference evidence="3 4" key="2">
    <citation type="journal article" date="2011" name="PLoS Genet.">
        <title>Parallel evolution of a type IV secretion system in radiating lineages of the host-restricted bacterial pathogen Bartonella.</title>
        <authorList>
            <person name="Engel P."/>
            <person name="Salzburger W."/>
            <person name="Liesch M."/>
            <person name="Chang C.C."/>
            <person name="Maruyama S."/>
            <person name="Lanz C."/>
            <person name="Calteau A."/>
            <person name="Lajus A."/>
            <person name="Medigue C."/>
            <person name="Schuster S.C."/>
            <person name="Dehio C."/>
        </authorList>
    </citation>
    <scope>NUCLEOTIDE SEQUENCE [LARGE SCALE GENOMIC DNA]</scope>
    <source>
        <strain evidence="4">CIP 104772 / 73</strain>
    </source>
</reference>
<evidence type="ECO:0000313" key="4">
    <source>
        <dbReference type="Proteomes" id="UP000009101"/>
    </source>
</evidence>
<evidence type="ECO:0000256" key="2">
    <source>
        <dbReference type="SAM" id="Phobius"/>
    </source>
</evidence>
<protein>
    <submittedName>
        <fullName evidence="3">Uncharacterized protein</fullName>
    </submittedName>
</protein>
<evidence type="ECO:0000313" key="3">
    <source>
        <dbReference type="EMBL" id="CBI76350.1"/>
    </source>
</evidence>
<organism evidence="3 4">
    <name type="scientific">Bartonella clarridgeiae (strain CCUG 45776 / CIP 104772 / 73)</name>
    <dbReference type="NCBI Taxonomy" id="696125"/>
    <lineage>
        <taxon>Bacteria</taxon>
        <taxon>Pseudomonadati</taxon>
        <taxon>Pseudomonadota</taxon>
        <taxon>Alphaproteobacteria</taxon>
        <taxon>Hyphomicrobiales</taxon>
        <taxon>Bartonellaceae</taxon>
        <taxon>Bartonella</taxon>
    </lineage>
</organism>
<feature type="transmembrane region" description="Helical" evidence="2">
    <location>
        <begin position="30"/>
        <end position="51"/>
    </location>
</feature>
<dbReference type="OrthoDB" id="7926571at2"/>
<dbReference type="eggNOG" id="ENOG50313XZ">
    <property type="taxonomic scope" value="Bacteria"/>
</dbReference>
<accession>E6YHL2</accession>
<dbReference type="EMBL" id="FN645454">
    <property type="protein sequence ID" value="CBI76350.1"/>
    <property type="molecule type" value="Genomic_DNA"/>
</dbReference>
<dbReference type="AlphaFoldDB" id="E6YHL2"/>
<keyword evidence="2" id="KW-0812">Transmembrane</keyword>
<dbReference type="Proteomes" id="UP000009101">
    <property type="component" value="Chromosome"/>
</dbReference>
<gene>
    <name evidence="3" type="ordered locus">BARCL_0669</name>
</gene>
<dbReference type="KEGG" id="bcd:BARCL_0669"/>
<proteinExistence type="predicted"/>
<feature type="compositionally biased region" description="Low complexity" evidence="1">
    <location>
        <begin position="61"/>
        <end position="83"/>
    </location>
</feature>
<keyword evidence="2" id="KW-0472">Membrane</keyword>